<reference evidence="2" key="1">
    <citation type="journal article" date="2020" name="Stud. Mycol.">
        <title>101 Dothideomycetes genomes: a test case for predicting lifestyles and emergence of pathogens.</title>
        <authorList>
            <person name="Haridas S."/>
            <person name="Albert R."/>
            <person name="Binder M."/>
            <person name="Bloem J."/>
            <person name="Labutti K."/>
            <person name="Salamov A."/>
            <person name="Andreopoulos B."/>
            <person name="Baker S."/>
            <person name="Barry K."/>
            <person name="Bills G."/>
            <person name="Bluhm B."/>
            <person name="Cannon C."/>
            <person name="Castanera R."/>
            <person name="Culley D."/>
            <person name="Daum C."/>
            <person name="Ezra D."/>
            <person name="Gonzalez J."/>
            <person name="Henrissat B."/>
            <person name="Kuo A."/>
            <person name="Liang C."/>
            <person name="Lipzen A."/>
            <person name="Lutzoni F."/>
            <person name="Magnuson J."/>
            <person name="Mondo S."/>
            <person name="Nolan M."/>
            <person name="Ohm R."/>
            <person name="Pangilinan J."/>
            <person name="Park H.-J."/>
            <person name="Ramirez L."/>
            <person name="Alfaro M."/>
            <person name="Sun H."/>
            <person name="Tritt A."/>
            <person name="Yoshinaga Y."/>
            <person name="Zwiers L.-H."/>
            <person name="Turgeon B."/>
            <person name="Goodwin S."/>
            <person name="Spatafora J."/>
            <person name="Crous P."/>
            <person name="Grigoriev I."/>
        </authorList>
    </citation>
    <scope>NUCLEOTIDE SEQUENCE</scope>
    <source>
        <strain evidence="2">CBS 690.94</strain>
    </source>
</reference>
<evidence type="ECO:0000313" key="3">
    <source>
        <dbReference type="Proteomes" id="UP000799764"/>
    </source>
</evidence>
<organism evidence="2 3">
    <name type="scientific">Karstenula rhodostoma CBS 690.94</name>
    <dbReference type="NCBI Taxonomy" id="1392251"/>
    <lineage>
        <taxon>Eukaryota</taxon>
        <taxon>Fungi</taxon>
        <taxon>Dikarya</taxon>
        <taxon>Ascomycota</taxon>
        <taxon>Pezizomycotina</taxon>
        <taxon>Dothideomycetes</taxon>
        <taxon>Pleosporomycetidae</taxon>
        <taxon>Pleosporales</taxon>
        <taxon>Massarineae</taxon>
        <taxon>Didymosphaeriaceae</taxon>
        <taxon>Karstenula</taxon>
    </lineage>
</organism>
<evidence type="ECO:0000256" key="1">
    <source>
        <dbReference type="SAM" id="MobiDB-lite"/>
    </source>
</evidence>
<dbReference type="EMBL" id="MU001494">
    <property type="protein sequence ID" value="KAF2449639.1"/>
    <property type="molecule type" value="Genomic_DNA"/>
</dbReference>
<dbReference type="Proteomes" id="UP000799764">
    <property type="component" value="Unassembled WGS sequence"/>
</dbReference>
<feature type="compositionally biased region" description="Basic and acidic residues" evidence="1">
    <location>
        <begin position="33"/>
        <end position="51"/>
    </location>
</feature>
<feature type="region of interest" description="Disordered" evidence="1">
    <location>
        <begin position="132"/>
        <end position="164"/>
    </location>
</feature>
<feature type="region of interest" description="Disordered" evidence="1">
    <location>
        <begin position="1"/>
        <end position="77"/>
    </location>
</feature>
<sequence>MLLTVTRRQVMERERPADRDRQTNRRAGGQVGRRADRQTDGQPSKSDDAGRRLPASHVARCAASTAPLPSRRRLTERAMPVAGRDLSIARAGPRSSPILSARTGSGKLAVRSSRCFEVYTFARVKRPSATSKARRGRCAGTRRGTVHGADVNNAGPSSSSGRGAPVAPCLCASVSRATASACRSRKRKSNLRQNAKVWLR</sequence>
<accession>A0A9P4PVF5</accession>
<comment type="caution">
    <text evidence="2">The sequence shown here is derived from an EMBL/GenBank/DDBJ whole genome shotgun (WGS) entry which is preliminary data.</text>
</comment>
<dbReference type="AlphaFoldDB" id="A0A9P4PVF5"/>
<feature type="compositionally biased region" description="Low complexity" evidence="1">
    <location>
        <begin position="154"/>
        <end position="164"/>
    </location>
</feature>
<evidence type="ECO:0000313" key="2">
    <source>
        <dbReference type="EMBL" id="KAF2449639.1"/>
    </source>
</evidence>
<proteinExistence type="predicted"/>
<feature type="compositionally biased region" description="Basic and acidic residues" evidence="1">
    <location>
        <begin position="9"/>
        <end position="23"/>
    </location>
</feature>
<protein>
    <submittedName>
        <fullName evidence="2">Uncharacterized protein</fullName>
    </submittedName>
</protein>
<keyword evidence="3" id="KW-1185">Reference proteome</keyword>
<gene>
    <name evidence="2" type="ORF">P171DRAFT_197082</name>
</gene>
<name>A0A9P4PVF5_9PLEO</name>